<dbReference type="KEGG" id="taci:TDSAC_0308"/>
<dbReference type="PANTHER" id="PTHR11106:SF111">
    <property type="entry name" value="MACRO DOMAIN-CONTAINING PROTEIN"/>
    <property type="match status" value="1"/>
</dbReference>
<dbReference type="Gene3D" id="3.40.220.10">
    <property type="entry name" value="Leucine Aminopeptidase, subunit E, domain 1"/>
    <property type="match status" value="1"/>
</dbReference>
<keyword evidence="3" id="KW-1185">Reference proteome</keyword>
<reference evidence="2 3" key="1">
    <citation type="submission" date="2017-04" db="EMBL/GenBank/DDBJ databases">
        <title>Genomic insights into metabolism of Thermodesulfobium acidiphilum.</title>
        <authorList>
            <person name="Toshchakov S.V."/>
            <person name="Frolov E.N."/>
            <person name="Kublanov I.V."/>
            <person name="Samarov N.I."/>
            <person name="Novikov A."/>
            <person name="Lebedinsky A.V."/>
            <person name="Bonch-Osmolovskaya E.A."/>
            <person name="Chernyh N.A."/>
        </authorList>
    </citation>
    <scope>NUCLEOTIDE SEQUENCE [LARGE SCALE GENOMIC DNA]</scope>
    <source>
        <strain evidence="2 3">3127-1</strain>
    </source>
</reference>
<dbReference type="InterPro" id="IPR043472">
    <property type="entry name" value="Macro_dom-like"/>
</dbReference>
<dbReference type="PANTHER" id="PTHR11106">
    <property type="entry name" value="GANGLIOSIDE INDUCED DIFFERENTIATION ASSOCIATED PROTEIN 2-RELATED"/>
    <property type="match status" value="1"/>
</dbReference>
<evidence type="ECO:0000259" key="1">
    <source>
        <dbReference type="PROSITE" id="PS51154"/>
    </source>
</evidence>
<dbReference type="InterPro" id="IPR002589">
    <property type="entry name" value="Macro_dom"/>
</dbReference>
<organism evidence="2 3">
    <name type="scientific">Thermodesulfobium acidiphilum</name>
    <dbReference type="NCBI Taxonomy" id="1794699"/>
    <lineage>
        <taxon>Bacteria</taxon>
        <taxon>Pseudomonadati</taxon>
        <taxon>Thermodesulfobiota</taxon>
        <taxon>Thermodesulfobiia</taxon>
        <taxon>Thermodesulfobiales</taxon>
        <taxon>Thermodesulfobiaceae</taxon>
        <taxon>Thermodesulfobium</taxon>
    </lineage>
</organism>
<dbReference type="CDD" id="cd02907">
    <property type="entry name" value="Macro_Af1521_BAL-like"/>
    <property type="match status" value="1"/>
</dbReference>
<dbReference type="RefSeq" id="WP_108308328.1">
    <property type="nucleotide sequence ID" value="NZ_CP020921.1"/>
</dbReference>
<gene>
    <name evidence="2" type="ORF">TDSAC_0308</name>
</gene>
<evidence type="ECO:0000313" key="3">
    <source>
        <dbReference type="Proteomes" id="UP000244792"/>
    </source>
</evidence>
<dbReference type="SMART" id="SM00506">
    <property type="entry name" value="A1pp"/>
    <property type="match status" value="1"/>
</dbReference>
<dbReference type="EMBL" id="CP020921">
    <property type="protein sequence ID" value="AWB09690.1"/>
    <property type="molecule type" value="Genomic_DNA"/>
</dbReference>
<dbReference type="Pfam" id="PF01661">
    <property type="entry name" value="Macro"/>
    <property type="match status" value="1"/>
</dbReference>
<dbReference type="OrthoDB" id="6194521at2"/>
<accession>A0A2R4VZ14</accession>
<name>A0A2R4VZ14_THEAF</name>
<feature type="domain" description="Macro" evidence="1">
    <location>
        <begin position="1"/>
        <end position="184"/>
    </location>
</feature>
<proteinExistence type="predicted"/>
<evidence type="ECO:0000313" key="2">
    <source>
        <dbReference type="EMBL" id="AWB09690.1"/>
    </source>
</evidence>
<dbReference type="Proteomes" id="UP000244792">
    <property type="component" value="Chromosome"/>
</dbReference>
<protein>
    <submittedName>
        <fullName evidence="2">O-acetyl-ADP-ribose deacetylase</fullName>
    </submittedName>
</protein>
<dbReference type="PROSITE" id="PS51154">
    <property type="entry name" value="MACRO"/>
    <property type="match status" value="1"/>
</dbReference>
<dbReference type="SUPFAM" id="SSF52949">
    <property type="entry name" value="Macro domain-like"/>
    <property type="match status" value="1"/>
</dbReference>
<dbReference type="AlphaFoldDB" id="A0A2R4VZ14"/>
<sequence length="191" mass="21319">MLDISFEIKDKILEIVKGDITLRNTDAIVNAANKYLQHGGGVALAIVRRGGDIIQAESNMIIRNQGPIPTGKAVYTSAGNLKSKYVIHVVGPDYNEYAPDAATEFLKMSINSCFDLALKLRLKSISVPAISSGIYGFPKDRCADILIQETFKHLEKRESLKRVEFVLFDEITADIFANTAKKYFEIYKNKK</sequence>